<feature type="non-terminal residue" evidence="1">
    <location>
        <position position="142"/>
    </location>
</feature>
<dbReference type="EMBL" id="LKCN02000006">
    <property type="protein sequence ID" value="RCI13495.1"/>
    <property type="molecule type" value="Genomic_DNA"/>
</dbReference>
<dbReference type="OrthoDB" id="531564at2759"/>
<proteinExistence type="predicted"/>
<evidence type="ECO:0000313" key="2">
    <source>
        <dbReference type="Proteomes" id="UP000253664"/>
    </source>
</evidence>
<keyword evidence="2" id="KW-1185">Reference proteome</keyword>
<comment type="caution">
    <text evidence="1">The sequence shown here is derived from an EMBL/GenBank/DDBJ whole genome shotgun (WGS) entry which is preliminary data.</text>
</comment>
<dbReference type="STRING" id="1330021.A0A367LGF1"/>
<dbReference type="AlphaFoldDB" id="A0A367LGF1"/>
<name>A0A367LGF1_9HYPO</name>
<evidence type="ECO:0000313" key="1">
    <source>
        <dbReference type="EMBL" id="RCI13495.1"/>
    </source>
</evidence>
<reference evidence="1 2" key="1">
    <citation type="journal article" date="2015" name="BMC Genomics">
        <title>Insights from the genome of Ophiocordyceps polyrhachis-furcata to pathogenicity and host specificity in insect fungi.</title>
        <authorList>
            <person name="Wichadakul D."/>
            <person name="Kobmoo N."/>
            <person name="Ingsriswang S."/>
            <person name="Tangphatsornruang S."/>
            <person name="Chantasingh D."/>
            <person name="Luangsa-ard J.J."/>
            <person name="Eurwilaichitr L."/>
        </authorList>
    </citation>
    <scope>NUCLEOTIDE SEQUENCE [LARGE SCALE GENOMIC DNA]</scope>
    <source>
        <strain evidence="1 2">BCC 54312</strain>
    </source>
</reference>
<protein>
    <submittedName>
        <fullName evidence="1">Uncharacterized protein</fullName>
    </submittedName>
</protein>
<accession>A0A367LGF1</accession>
<sequence length="142" mass="15905">MGPPKPPVPHVAPIYRLTATALGASMWFWTSMGALRLRSRSLISGTPHAGLRRGMKSPFLLVLQRNRLRITSLNKETVHQAPCVSAFVRKQLRASHIEDQPSIIPRNRLFVSVRLCQMRHQLLLVGHHGRQPVLTPSLSALI</sequence>
<gene>
    <name evidence="1" type="ORF">L249_5505</name>
</gene>
<organism evidence="1 2">
    <name type="scientific">Ophiocordyceps polyrhachis-furcata BCC 54312</name>
    <dbReference type="NCBI Taxonomy" id="1330021"/>
    <lineage>
        <taxon>Eukaryota</taxon>
        <taxon>Fungi</taxon>
        <taxon>Dikarya</taxon>
        <taxon>Ascomycota</taxon>
        <taxon>Pezizomycotina</taxon>
        <taxon>Sordariomycetes</taxon>
        <taxon>Hypocreomycetidae</taxon>
        <taxon>Hypocreales</taxon>
        <taxon>Ophiocordycipitaceae</taxon>
        <taxon>Ophiocordyceps</taxon>
    </lineage>
</organism>
<dbReference type="Proteomes" id="UP000253664">
    <property type="component" value="Unassembled WGS sequence"/>
</dbReference>